<reference evidence="4" key="1">
    <citation type="journal article" date="2021" name="Open Biol.">
        <title>Shared evolutionary footprints suggest mitochondrial oxidative damage underlies multiple complex I losses in fungi.</title>
        <authorList>
            <person name="Schikora-Tamarit M.A."/>
            <person name="Marcet-Houben M."/>
            <person name="Nosek J."/>
            <person name="Gabaldon T."/>
        </authorList>
    </citation>
    <scope>NUCLEOTIDE SEQUENCE</scope>
    <source>
        <strain evidence="4">CBS2887</strain>
    </source>
</reference>
<organism evidence="4 5">
    <name type="scientific">Wickerhamomyces pijperi</name>
    <name type="common">Yeast</name>
    <name type="synonym">Pichia pijperi</name>
    <dbReference type="NCBI Taxonomy" id="599730"/>
    <lineage>
        <taxon>Eukaryota</taxon>
        <taxon>Fungi</taxon>
        <taxon>Dikarya</taxon>
        <taxon>Ascomycota</taxon>
        <taxon>Saccharomycotina</taxon>
        <taxon>Saccharomycetes</taxon>
        <taxon>Phaffomycetales</taxon>
        <taxon>Wickerhamomycetaceae</taxon>
        <taxon>Wickerhamomyces</taxon>
    </lineage>
</organism>
<reference evidence="4" key="2">
    <citation type="submission" date="2021-01" db="EMBL/GenBank/DDBJ databases">
        <authorList>
            <person name="Schikora-Tamarit M.A."/>
        </authorList>
    </citation>
    <scope>NUCLEOTIDE SEQUENCE</scope>
    <source>
        <strain evidence="4">CBS2887</strain>
    </source>
</reference>
<sequence>MSSFTDLKVLVIGGTGLLGSNFVCQCSQSSKVSKVIVLARRSFPKFANMSKVEMIVNKDTSQWSNLIYDYPEDIDVIFSSLSTTRGDAKGFANQKQIDLDLNMELIKAAQVKKASKVIIVTSFNNALISRIFPYFSLKKTIENSILSLNYSSTLILRPGPLVGDRTCLKSDVSFASKLSSEIAAWTYNTPCSSLLGFSIKDDEVINSAMYYLDNQDHVKIVTSEEMFGLSAAMEGI</sequence>
<comment type="similarity">
    <text evidence="2">Belongs to the FMP52 family.</text>
</comment>
<dbReference type="EMBL" id="JAEUBG010000334">
    <property type="protein sequence ID" value="KAH3688489.1"/>
    <property type="molecule type" value="Genomic_DNA"/>
</dbReference>
<keyword evidence="3" id="KW-0472">Membrane</keyword>
<evidence type="ECO:0000256" key="1">
    <source>
        <dbReference type="ARBA" id="ARBA00004450"/>
    </source>
</evidence>
<evidence type="ECO:0000256" key="2">
    <source>
        <dbReference type="ARBA" id="ARBA00006617"/>
    </source>
</evidence>
<keyword evidence="3" id="KW-1000">Mitochondrion outer membrane</keyword>
<dbReference type="Pfam" id="PF08732">
    <property type="entry name" value="HIM1"/>
    <property type="match status" value="1"/>
</dbReference>
<name>A0A9P8TRX9_WICPI</name>
<gene>
    <name evidence="4" type="ORF">WICPIJ_000527</name>
</gene>
<dbReference type="InterPro" id="IPR014843">
    <property type="entry name" value="Him1/Fmp52"/>
</dbReference>
<evidence type="ECO:0000313" key="4">
    <source>
        <dbReference type="EMBL" id="KAH3688489.1"/>
    </source>
</evidence>
<proteinExistence type="inferred from homology"/>
<keyword evidence="5" id="KW-1185">Reference proteome</keyword>
<dbReference type="InterPro" id="IPR036291">
    <property type="entry name" value="NAD(P)-bd_dom_sf"/>
</dbReference>
<dbReference type="GO" id="GO:0051170">
    <property type="term" value="P:import into nucleus"/>
    <property type="evidence" value="ECO:0007669"/>
    <property type="project" value="TreeGrafter"/>
</dbReference>
<protein>
    <recommendedName>
        <fullName evidence="6">NAD(P)-binding domain-containing protein</fullName>
    </recommendedName>
</protein>
<dbReference type="Gene3D" id="3.40.50.720">
    <property type="entry name" value="NAD(P)-binding Rossmann-like Domain"/>
    <property type="match status" value="1"/>
</dbReference>
<dbReference type="OrthoDB" id="430436at2759"/>
<evidence type="ECO:0008006" key="6">
    <source>
        <dbReference type="Google" id="ProtNLM"/>
    </source>
</evidence>
<dbReference type="SUPFAM" id="SSF51735">
    <property type="entry name" value="NAD(P)-binding Rossmann-fold domains"/>
    <property type="match status" value="1"/>
</dbReference>
<dbReference type="Proteomes" id="UP000774326">
    <property type="component" value="Unassembled WGS sequence"/>
</dbReference>
<dbReference type="GO" id="GO:0005741">
    <property type="term" value="C:mitochondrial outer membrane"/>
    <property type="evidence" value="ECO:0007669"/>
    <property type="project" value="UniProtKB-SubCell"/>
</dbReference>
<dbReference type="AlphaFoldDB" id="A0A9P8TRX9"/>
<comment type="subcellular location">
    <subcellularLocation>
        <location evidence="1">Mitochondrion outer membrane</location>
        <topology evidence="1">Peripheral membrane protein</topology>
    </subcellularLocation>
</comment>
<dbReference type="PANTHER" id="PTHR14097">
    <property type="entry name" value="OXIDOREDUCTASE HTATIP2"/>
    <property type="match status" value="1"/>
</dbReference>
<comment type="caution">
    <text evidence="4">The sequence shown here is derived from an EMBL/GenBank/DDBJ whole genome shotgun (WGS) entry which is preliminary data.</text>
</comment>
<dbReference type="PANTHER" id="PTHR14097:SF7">
    <property type="entry name" value="OXIDOREDUCTASE HTATIP2"/>
    <property type="match status" value="1"/>
</dbReference>
<evidence type="ECO:0000313" key="5">
    <source>
        <dbReference type="Proteomes" id="UP000774326"/>
    </source>
</evidence>
<evidence type="ECO:0000256" key="3">
    <source>
        <dbReference type="ARBA" id="ARBA00022787"/>
    </source>
</evidence>
<keyword evidence="3" id="KW-0496">Mitochondrion</keyword>
<accession>A0A9P8TRX9</accession>